<dbReference type="EMBL" id="CP022129">
    <property type="protein sequence ID" value="ASF48517.1"/>
    <property type="molecule type" value="Genomic_DNA"/>
</dbReference>
<dbReference type="GO" id="GO:0003677">
    <property type="term" value="F:DNA binding"/>
    <property type="evidence" value="ECO:0007669"/>
    <property type="project" value="InterPro"/>
</dbReference>
<dbReference type="OrthoDB" id="464787at2"/>
<reference evidence="2 3" key="1">
    <citation type="submission" date="2017-06" db="EMBL/GenBank/DDBJ databases">
        <title>Genome Sequencing of the methanotroph Methylovulum psychrotolerants str. HV10-M2 isolated from a high-altitude environment.</title>
        <authorList>
            <person name="Mateos-Rivera A."/>
        </authorList>
    </citation>
    <scope>NUCLEOTIDE SEQUENCE [LARGE SCALE GENOMIC DNA]</scope>
    <source>
        <strain evidence="2 3">HV10_M2</strain>
    </source>
</reference>
<dbReference type="InterPro" id="IPR037914">
    <property type="entry name" value="SpoVT-AbrB_sf"/>
</dbReference>
<organism evidence="2 3">
    <name type="scientific">Methylovulum psychrotolerans</name>
    <dbReference type="NCBI Taxonomy" id="1704499"/>
    <lineage>
        <taxon>Bacteria</taxon>
        <taxon>Pseudomonadati</taxon>
        <taxon>Pseudomonadota</taxon>
        <taxon>Gammaproteobacteria</taxon>
        <taxon>Methylococcales</taxon>
        <taxon>Methylococcaceae</taxon>
        <taxon>Methylovulum</taxon>
    </lineage>
</organism>
<dbReference type="AlphaFoldDB" id="A0A1Z4C4P2"/>
<dbReference type="SUPFAM" id="SSF89447">
    <property type="entry name" value="AbrB/MazE/MraZ-like"/>
    <property type="match status" value="1"/>
</dbReference>
<name>A0A1Z4C4P2_9GAMM</name>
<evidence type="ECO:0000259" key="1">
    <source>
        <dbReference type="Pfam" id="PF04014"/>
    </source>
</evidence>
<gene>
    <name evidence="2" type="ORF">CEK71_22030</name>
</gene>
<evidence type="ECO:0000313" key="2">
    <source>
        <dbReference type="EMBL" id="ASF48517.1"/>
    </source>
</evidence>
<dbReference type="RefSeq" id="WP_088621379.1">
    <property type="nucleotide sequence ID" value="NZ_CP022129.1"/>
</dbReference>
<accession>A0A1Z4C4P2</accession>
<dbReference type="Pfam" id="PF04014">
    <property type="entry name" value="MazE_antitoxin"/>
    <property type="match status" value="1"/>
</dbReference>
<proteinExistence type="predicted"/>
<keyword evidence="3" id="KW-1185">Reference proteome</keyword>
<protein>
    <recommendedName>
        <fullName evidence="1">SpoVT-AbrB domain-containing protein</fullName>
    </recommendedName>
</protein>
<dbReference type="InterPro" id="IPR007159">
    <property type="entry name" value="SpoVT-AbrB_dom"/>
</dbReference>
<dbReference type="KEGG" id="mpsy:CEK71_22030"/>
<feature type="domain" description="SpoVT-AbrB" evidence="1">
    <location>
        <begin position="10"/>
        <end position="43"/>
    </location>
</feature>
<evidence type="ECO:0000313" key="3">
    <source>
        <dbReference type="Proteomes" id="UP000197019"/>
    </source>
</evidence>
<sequence length="85" mass="9525">MISVSVHSDQITLPNEVSEQLAIMDGDELDLSVHQGSIILKPRIRQGFVKQKVFSLVAMIGKGQGAFESPEEVDQFIRNERDKWG</sequence>
<dbReference type="Gene3D" id="2.10.260.10">
    <property type="match status" value="1"/>
</dbReference>
<dbReference type="Proteomes" id="UP000197019">
    <property type="component" value="Chromosome"/>
</dbReference>